<keyword evidence="2" id="KW-0812">Transmembrane</keyword>
<evidence type="ECO:0000256" key="2">
    <source>
        <dbReference type="SAM" id="Phobius"/>
    </source>
</evidence>
<evidence type="ECO:0000313" key="3">
    <source>
        <dbReference type="EMBL" id="SDP33177.1"/>
    </source>
</evidence>
<feature type="transmembrane region" description="Helical" evidence="2">
    <location>
        <begin position="75"/>
        <end position="96"/>
    </location>
</feature>
<feature type="transmembrane region" description="Helical" evidence="2">
    <location>
        <begin position="128"/>
        <end position="147"/>
    </location>
</feature>
<dbReference type="AlphaFoldDB" id="A0A1H0RUP3"/>
<protein>
    <submittedName>
        <fullName evidence="3">Uncharacterized membrane protein</fullName>
    </submittedName>
</protein>
<proteinExistence type="predicted"/>
<dbReference type="EMBL" id="FNJI01000016">
    <property type="protein sequence ID" value="SDP33177.1"/>
    <property type="molecule type" value="Genomic_DNA"/>
</dbReference>
<evidence type="ECO:0000313" key="4">
    <source>
        <dbReference type="Proteomes" id="UP000199073"/>
    </source>
</evidence>
<dbReference type="STRING" id="91360.SAMN05660330_02433"/>
<dbReference type="OrthoDB" id="9782432at2"/>
<dbReference type="InterPro" id="IPR036249">
    <property type="entry name" value="Thioredoxin-like_sf"/>
</dbReference>
<accession>A0A1H0RUP3</accession>
<keyword evidence="4" id="KW-1185">Reference proteome</keyword>
<gene>
    <name evidence="3" type="ORF">SAMN05660330_02433</name>
</gene>
<feature type="region of interest" description="Disordered" evidence="1">
    <location>
        <begin position="290"/>
        <end position="321"/>
    </location>
</feature>
<keyword evidence="2" id="KW-0472">Membrane</keyword>
<organism evidence="3 4">
    <name type="scientific">Desulforhopalus singaporensis</name>
    <dbReference type="NCBI Taxonomy" id="91360"/>
    <lineage>
        <taxon>Bacteria</taxon>
        <taxon>Pseudomonadati</taxon>
        <taxon>Thermodesulfobacteriota</taxon>
        <taxon>Desulfobulbia</taxon>
        <taxon>Desulfobulbales</taxon>
        <taxon>Desulfocapsaceae</taxon>
        <taxon>Desulforhopalus</taxon>
    </lineage>
</organism>
<feature type="transmembrane region" description="Helical" evidence="2">
    <location>
        <begin position="42"/>
        <end position="63"/>
    </location>
</feature>
<feature type="transmembrane region" description="Helical" evidence="2">
    <location>
        <begin position="102"/>
        <end position="121"/>
    </location>
</feature>
<dbReference type="Proteomes" id="UP000199073">
    <property type="component" value="Unassembled WGS sequence"/>
</dbReference>
<dbReference type="RefSeq" id="WP_092223183.1">
    <property type="nucleotide sequence ID" value="NZ_FNJI01000016.1"/>
</dbReference>
<sequence length="321" mass="35147">MLSIFLALLATLVTGAQALFIYLEGSGFCLYNGCEIVESMALVSPLIFNLAGFAFFVLLFFLFSMGRNGSSWRPYWQRFAGLLLLAGLVAEAVLVYFQYAVAGLFCSYCTVILALVVLLNLCCGPRQVFRGIILFSSVLLACFSLGMGGATVQKTLGEGTLAAVEGNQKQDMELYLFFAKNCKYCEKVIASLEQQNRCSIAFNPIEKIDDFQFAGSRLNDRYDPGVNIEFMYQLDLSTIPVLLVKDGQQRLLINGGDRIVQFLNENCFQPAVEQSAGYGGVSSAEPLSYETLLSGGTPDDDSCQITEVCPPEDEAPLPVQQ</sequence>
<dbReference type="InterPro" id="IPR038354">
    <property type="entry name" value="VKOR_sf"/>
</dbReference>
<reference evidence="3 4" key="1">
    <citation type="submission" date="2016-10" db="EMBL/GenBank/DDBJ databases">
        <authorList>
            <person name="de Groot N.N."/>
        </authorList>
    </citation>
    <scope>NUCLEOTIDE SEQUENCE [LARGE SCALE GENOMIC DNA]</scope>
    <source>
        <strain evidence="3 4">DSM 12130</strain>
    </source>
</reference>
<dbReference type="Gene3D" id="1.20.1440.130">
    <property type="entry name" value="VKOR domain"/>
    <property type="match status" value="1"/>
</dbReference>
<dbReference type="SUPFAM" id="SSF52833">
    <property type="entry name" value="Thioredoxin-like"/>
    <property type="match status" value="1"/>
</dbReference>
<keyword evidence="2" id="KW-1133">Transmembrane helix</keyword>
<evidence type="ECO:0000256" key="1">
    <source>
        <dbReference type="SAM" id="MobiDB-lite"/>
    </source>
</evidence>
<name>A0A1H0RUP3_9BACT</name>